<dbReference type="EMBL" id="BAAALM010000015">
    <property type="protein sequence ID" value="GAA1214410.1"/>
    <property type="molecule type" value="Genomic_DNA"/>
</dbReference>
<organism evidence="1 2">
    <name type="scientific">Prauserella alba</name>
    <dbReference type="NCBI Taxonomy" id="176898"/>
    <lineage>
        <taxon>Bacteria</taxon>
        <taxon>Bacillati</taxon>
        <taxon>Actinomycetota</taxon>
        <taxon>Actinomycetes</taxon>
        <taxon>Pseudonocardiales</taxon>
        <taxon>Pseudonocardiaceae</taxon>
        <taxon>Prauserella</taxon>
    </lineage>
</organism>
<sequence length="234" mass="26137">MTTNGADASFARPSATRTQHAIRLLALLDRCGEAVTDLDPPDTIKVVRSELRLQAMDFWMRNPDYLADQLIARVECGLDPSYLQHARDLLDDPEPDLRWYPMPRWFFGAYEPLDDAFSLLEVYGLATVRRAGEPGRKRHRSQFYLTPPGADAVAEITTDPVLSWYTDQAFLVHLVAGDDRGGDLKKRQYEQATYAQTELGTRIGPITDRVRTRLAALAAAATTQDEHDGGASES</sequence>
<comment type="caution">
    <text evidence="1">The sequence shown here is derived from an EMBL/GenBank/DDBJ whole genome shotgun (WGS) entry which is preliminary data.</text>
</comment>
<reference evidence="2" key="1">
    <citation type="journal article" date="2019" name="Int. J. Syst. Evol. Microbiol.">
        <title>The Global Catalogue of Microorganisms (GCM) 10K type strain sequencing project: providing services to taxonomists for standard genome sequencing and annotation.</title>
        <authorList>
            <consortium name="The Broad Institute Genomics Platform"/>
            <consortium name="The Broad Institute Genome Sequencing Center for Infectious Disease"/>
            <person name="Wu L."/>
            <person name="Ma J."/>
        </authorList>
    </citation>
    <scope>NUCLEOTIDE SEQUENCE [LARGE SCALE GENOMIC DNA]</scope>
    <source>
        <strain evidence="2">JCM 13022</strain>
    </source>
</reference>
<name>A0ABP4G9M4_9PSEU</name>
<evidence type="ECO:0000313" key="1">
    <source>
        <dbReference type="EMBL" id="GAA1214410.1"/>
    </source>
</evidence>
<evidence type="ECO:0000313" key="2">
    <source>
        <dbReference type="Proteomes" id="UP001500467"/>
    </source>
</evidence>
<dbReference type="Proteomes" id="UP001500467">
    <property type="component" value="Unassembled WGS sequence"/>
</dbReference>
<keyword evidence="2" id="KW-1185">Reference proteome</keyword>
<gene>
    <name evidence="1" type="ORF">GCM10009675_40630</name>
</gene>
<proteinExistence type="predicted"/>
<protein>
    <submittedName>
        <fullName evidence="1">Uncharacterized protein</fullName>
    </submittedName>
</protein>
<accession>A0ABP4G9M4</accession>
<dbReference type="RefSeq" id="WP_253858047.1">
    <property type="nucleotide sequence ID" value="NZ_BAAALM010000015.1"/>
</dbReference>